<dbReference type="GO" id="GO:0051607">
    <property type="term" value="P:defense response to virus"/>
    <property type="evidence" value="ECO:0007669"/>
    <property type="project" value="UniProtKB-KW"/>
</dbReference>
<keyword evidence="3" id="KW-0963">Cytoplasm</keyword>
<dbReference type="Gene3D" id="1.10.520.30">
    <property type="entry name" value="AF1862-like domain"/>
    <property type="match status" value="1"/>
</dbReference>
<proteinExistence type="inferred from homology"/>
<dbReference type="Pfam" id="PF09701">
    <property type="entry name" value="Cas_Cmr5"/>
    <property type="match status" value="1"/>
</dbReference>
<dbReference type="AlphaFoldDB" id="A0A1T4YIY8"/>
<keyword evidence="4" id="KW-0051">Antiviral defense</keyword>
<dbReference type="Proteomes" id="UP000190774">
    <property type="component" value="Unassembled WGS sequence"/>
</dbReference>
<name>A0A1T4YIY8_9BACT</name>
<evidence type="ECO:0000256" key="4">
    <source>
        <dbReference type="ARBA" id="ARBA00023118"/>
    </source>
</evidence>
<evidence type="ECO:0000313" key="7">
    <source>
        <dbReference type="Proteomes" id="UP000190774"/>
    </source>
</evidence>
<evidence type="ECO:0000256" key="5">
    <source>
        <dbReference type="ARBA" id="ARBA00030001"/>
    </source>
</evidence>
<sequence length="129" mass="14242">MHNQEQIRARNALIFAEKHGEKIRGPQGGEVIKKLPSLILNHGLLATAAYSYTEKEGWQLAFDAIAEHLADKQIGILPSKATTRQAMLTWLTGPEATSESLKLATAESMAWLGFARRFVKKPGSLTEQD</sequence>
<dbReference type="RefSeq" id="WP_078814625.1">
    <property type="nucleotide sequence ID" value="NZ_FUYE01000012.1"/>
</dbReference>
<evidence type="ECO:0000313" key="6">
    <source>
        <dbReference type="EMBL" id="SKB01670.1"/>
    </source>
</evidence>
<dbReference type="EMBL" id="FUYE01000012">
    <property type="protein sequence ID" value="SKB01670.1"/>
    <property type="molecule type" value="Genomic_DNA"/>
</dbReference>
<organism evidence="6 7">
    <name type="scientific">Prosthecobacter debontii</name>
    <dbReference type="NCBI Taxonomy" id="48467"/>
    <lineage>
        <taxon>Bacteria</taxon>
        <taxon>Pseudomonadati</taxon>
        <taxon>Verrucomicrobiota</taxon>
        <taxon>Verrucomicrobiia</taxon>
        <taxon>Verrucomicrobiales</taxon>
        <taxon>Verrucomicrobiaceae</taxon>
        <taxon>Prosthecobacter</taxon>
    </lineage>
</organism>
<reference evidence="7" key="1">
    <citation type="submission" date="2017-02" db="EMBL/GenBank/DDBJ databases">
        <authorList>
            <person name="Varghese N."/>
            <person name="Submissions S."/>
        </authorList>
    </citation>
    <scope>NUCLEOTIDE SEQUENCE [LARGE SCALE GENOMIC DNA]</scope>
    <source>
        <strain evidence="7">ATCC 700200</strain>
    </source>
</reference>
<keyword evidence="7" id="KW-1185">Reference proteome</keyword>
<dbReference type="STRING" id="48467.SAMN02745166_03430"/>
<comment type="similarity">
    <text evidence="2">Belongs to the CRISPR system Cmr5 family.</text>
</comment>
<dbReference type="OrthoDB" id="196356at2"/>
<accession>A0A1T4YIY8</accession>
<gene>
    <name evidence="6" type="ORF">SAMN02745166_03430</name>
</gene>
<dbReference type="GO" id="GO:0005737">
    <property type="term" value="C:cytoplasm"/>
    <property type="evidence" value="ECO:0007669"/>
    <property type="project" value="UniProtKB-SubCell"/>
</dbReference>
<evidence type="ECO:0000256" key="2">
    <source>
        <dbReference type="ARBA" id="ARBA00006161"/>
    </source>
</evidence>
<dbReference type="SUPFAM" id="SSF158568">
    <property type="entry name" value="AF1862-like"/>
    <property type="match status" value="1"/>
</dbReference>
<comment type="subcellular location">
    <subcellularLocation>
        <location evidence="1">Cytoplasm</location>
    </subcellularLocation>
</comment>
<evidence type="ECO:0000256" key="3">
    <source>
        <dbReference type="ARBA" id="ARBA00022490"/>
    </source>
</evidence>
<protein>
    <recommendedName>
        <fullName evidence="5">CRISPR type III-B/RAMP module-associated protein Cmr5</fullName>
    </recommendedName>
</protein>
<dbReference type="InterPro" id="IPR023101">
    <property type="entry name" value="AF1862-like_dom_sf"/>
</dbReference>
<dbReference type="InterPro" id="IPR010160">
    <property type="entry name" value="CRISPR-assoc_prot_Cmr5"/>
</dbReference>
<evidence type="ECO:0000256" key="1">
    <source>
        <dbReference type="ARBA" id="ARBA00004496"/>
    </source>
</evidence>